<reference evidence="2" key="1">
    <citation type="submission" date="2021-04" db="EMBL/GenBank/DDBJ databases">
        <title>The complete genome sequence of Caulobacter sp. S6.</title>
        <authorList>
            <person name="Tang Y."/>
            <person name="Ouyang W."/>
            <person name="Liu Q."/>
            <person name="Huang B."/>
            <person name="Guo Z."/>
            <person name="Lei P."/>
        </authorList>
    </citation>
    <scope>NUCLEOTIDE SEQUENCE</scope>
    <source>
        <strain evidence="2">S6</strain>
    </source>
</reference>
<dbReference type="InterPro" id="IPR029058">
    <property type="entry name" value="AB_hydrolase_fold"/>
</dbReference>
<dbReference type="PANTHER" id="PTHR37017:SF11">
    <property type="entry name" value="ESTERASE_LIPASE_THIOESTERASE DOMAIN-CONTAINING PROTEIN"/>
    <property type="match status" value="1"/>
</dbReference>
<dbReference type="PANTHER" id="PTHR37017">
    <property type="entry name" value="AB HYDROLASE-1 DOMAIN-CONTAINING PROTEIN-RELATED"/>
    <property type="match status" value="1"/>
</dbReference>
<protein>
    <submittedName>
        <fullName evidence="2">Alpha/beta hydrolase</fullName>
    </submittedName>
</protein>
<organism evidence="2 3">
    <name type="scientific">Phenylobacterium montanum</name>
    <dbReference type="NCBI Taxonomy" id="2823693"/>
    <lineage>
        <taxon>Bacteria</taxon>
        <taxon>Pseudomonadati</taxon>
        <taxon>Pseudomonadota</taxon>
        <taxon>Alphaproteobacteria</taxon>
        <taxon>Caulobacterales</taxon>
        <taxon>Caulobacteraceae</taxon>
        <taxon>Phenylobacterium</taxon>
    </lineage>
</organism>
<dbReference type="KEGG" id="caul:KCG34_10065"/>
<sequence>MTTFVLVTGAWHGSWCWKRVRDALIAQGHAVFTPTLTGLCERSHLLSRDVDLHTHINDVTNLIRWEELTDVVLVGHSYGGCVISGVADRMGERIAALIYLDAFVLENGQSLHDVLPVEHRHGQLVAAETFGDGWRVPPIPAEVFNVNATDRSWVDAQCTDQPLACFQQKLRLDNSAPAARSIHYIYASDWEATPFTGFYERAKVRGWSTSEIACGHDIMLDRPEELTAALLRAAAC</sequence>
<dbReference type="InterPro" id="IPR052897">
    <property type="entry name" value="Sec-Metab_Biosynth_Hydrolase"/>
</dbReference>
<evidence type="ECO:0000313" key="3">
    <source>
        <dbReference type="Proteomes" id="UP000676409"/>
    </source>
</evidence>
<keyword evidence="3" id="KW-1185">Reference proteome</keyword>
<dbReference type="Pfam" id="PF12697">
    <property type="entry name" value="Abhydrolase_6"/>
    <property type="match status" value="1"/>
</dbReference>
<dbReference type="EMBL" id="CP073078">
    <property type="protein sequence ID" value="QUD90177.1"/>
    <property type="molecule type" value="Genomic_DNA"/>
</dbReference>
<keyword evidence="2" id="KW-0378">Hydrolase</keyword>
<proteinExistence type="predicted"/>
<feature type="domain" description="AB hydrolase-1" evidence="1">
    <location>
        <begin position="4"/>
        <end position="228"/>
    </location>
</feature>
<name>A0A975G449_9CAUL</name>
<dbReference type="RefSeq" id="WP_211940228.1">
    <property type="nucleotide sequence ID" value="NZ_CP073078.1"/>
</dbReference>
<evidence type="ECO:0000259" key="1">
    <source>
        <dbReference type="Pfam" id="PF12697"/>
    </source>
</evidence>
<evidence type="ECO:0000313" key="2">
    <source>
        <dbReference type="EMBL" id="QUD90177.1"/>
    </source>
</evidence>
<dbReference type="InterPro" id="IPR000073">
    <property type="entry name" value="AB_hydrolase_1"/>
</dbReference>
<accession>A0A975G449</accession>
<gene>
    <name evidence="2" type="ORF">KCG34_10065</name>
</gene>
<dbReference type="SUPFAM" id="SSF53474">
    <property type="entry name" value="alpha/beta-Hydrolases"/>
    <property type="match status" value="1"/>
</dbReference>
<dbReference type="AlphaFoldDB" id="A0A975G449"/>
<dbReference type="Gene3D" id="3.40.50.1820">
    <property type="entry name" value="alpha/beta hydrolase"/>
    <property type="match status" value="1"/>
</dbReference>
<dbReference type="Proteomes" id="UP000676409">
    <property type="component" value="Chromosome"/>
</dbReference>
<dbReference type="GO" id="GO:0016787">
    <property type="term" value="F:hydrolase activity"/>
    <property type="evidence" value="ECO:0007669"/>
    <property type="project" value="UniProtKB-KW"/>
</dbReference>